<accession>A0ABQ3IH53</accession>
<protein>
    <recommendedName>
        <fullName evidence="3">Lipoprotein</fullName>
    </recommendedName>
</protein>
<sequence>MFLNGVNMKYRIFILSVFLAGCASTESQVKIDNIEPTNTNLVEFAAEHKSNLINLACSPKNEEAGKSVLWVTKCNELAFNYLKSQLNSGVAFQRPISKNPFGMAADFTAKILMSNPSNFKAVSLGQTFKFSINKI</sequence>
<gene>
    <name evidence="1" type="ORF">GCM10011501_10140</name>
</gene>
<dbReference type="Proteomes" id="UP000626370">
    <property type="component" value="Unassembled WGS sequence"/>
</dbReference>
<keyword evidence="2" id="KW-1185">Reference proteome</keyword>
<evidence type="ECO:0008006" key="3">
    <source>
        <dbReference type="Google" id="ProtNLM"/>
    </source>
</evidence>
<evidence type="ECO:0000313" key="2">
    <source>
        <dbReference type="Proteomes" id="UP000626370"/>
    </source>
</evidence>
<organism evidence="1 2">
    <name type="scientific">Thalassotalea profundi</name>
    <dbReference type="NCBI Taxonomy" id="2036687"/>
    <lineage>
        <taxon>Bacteria</taxon>
        <taxon>Pseudomonadati</taxon>
        <taxon>Pseudomonadota</taxon>
        <taxon>Gammaproteobacteria</taxon>
        <taxon>Alteromonadales</taxon>
        <taxon>Colwelliaceae</taxon>
        <taxon>Thalassotalea</taxon>
    </lineage>
</organism>
<reference evidence="2" key="1">
    <citation type="journal article" date="2019" name="Int. J. Syst. Evol. Microbiol.">
        <title>The Global Catalogue of Microorganisms (GCM) 10K type strain sequencing project: providing services to taxonomists for standard genome sequencing and annotation.</title>
        <authorList>
            <consortium name="The Broad Institute Genomics Platform"/>
            <consortium name="The Broad Institute Genome Sequencing Center for Infectious Disease"/>
            <person name="Wu L."/>
            <person name="Ma J."/>
        </authorList>
    </citation>
    <scope>NUCLEOTIDE SEQUENCE [LARGE SCALE GENOMIC DNA]</scope>
    <source>
        <strain evidence="2">CGMCC 1.15922</strain>
    </source>
</reference>
<proteinExistence type="predicted"/>
<comment type="caution">
    <text evidence="1">The sequence shown here is derived from an EMBL/GenBank/DDBJ whole genome shotgun (WGS) entry which is preliminary data.</text>
</comment>
<name>A0ABQ3IH53_9GAMM</name>
<dbReference type="EMBL" id="BNAH01000003">
    <property type="protein sequence ID" value="GHE83556.1"/>
    <property type="molecule type" value="Genomic_DNA"/>
</dbReference>
<evidence type="ECO:0000313" key="1">
    <source>
        <dbReference type="EMBL" id="GHE83556.1"/>
    </source>
</evidence>
<dbReference type="RefSeq" id="WP_189377025.1">
    <property type="nucleotide sequence ID" value="NZ_BNAH01000003.1"/>
</dbReference>